<accession>A0A7Y9ZLT7</accession>
<keyword evidence="5" id="KW-0547">Nucleotide-binding</keyword>
<dbReference type="InterPro" id="IPR027417">
    <property type="entry name" value="P-loop_NTPase"/>
</dbReference>
<evidence type="ECO:0000256" key="5">
    <source>
        <dbReference type="ARBA" id="ARBA00022741"/>
    </source>
</evidence>
<dbReference type="GO" id="GO:0005524">
    <property type="term" value="F:ATP binding"/>
    <property type="evidence" value="ECO:0007669"/>
    <property type="project" value="UniProtKB-KW"/>
</dbReference>
<keyword evidence="6 9" id="KW-0067">ATP-binding</keyword>
<proteinExistence type="inferred from homology"/>
<dbReference type="InterPro" id="IPR013563">
    <property type="entry name" value="Oligopep_ABC_C"/>
</dbReference>
<organism evidence="9 10">
    <name type="scientific">Nocardioides aromaticivorans</name>
    <dbReference type="NCBI Taxonomy" id="200618"/>
    <lineage>
        <taxon>Bacteria</taxon>
        <taxon>Bacillati</taxon>
        <taxon>Actinomycetota</taxon>
        <taxon>Actinomycetes</taxon>
        <taxon>Propionibacteriales</taxon>
        <taxon>Nocardioidaceae</taxon>
        <taxon>Nocardioides</taxon>
    </lineage>
</organism>
<comment type="similarity">
    <text evidence="2">Belongs to the ABC transporter superfamily.</text>
</comment>
<dbReference type="InterPro" id="IPR003593">
    <property type="entry name" value="AAA+_ATPase"/>
</dbReference>
<dbReference type="Proteomes" id="UP000562045">
    <property type="component" value="Unassembled WGS sequence"/>
</dbReference>
<dbReference type="Gene3D" id="3.40.50.300">
    <property type="entry name" value="P-loop containing nucleotide triphosphate hydrolases"/>
    <property type="match status" value="1"/>
</dbReference>
<dbReference type="GO" id="GO:0005886">
    <property type="term" value="C:plasma membrane"/>
    <property type="evidence" value="ECO:0007669"/>
    <property type="project" value="UniProtKB-SubCell"/>
</dbReference>
<feature type="domain" description="ABC transporter" evidence="8">
    <location>
        <begin position="8"/>
        <end position="259"/>
    </location>
</feature>
<protein>
    <submittedName>
        <fullName evidence="9">Peptide/nickel transport system ATP-binding protein</fullName>
    </submittedName>
</protein>
<dbReference type="PANTHER" id="PTHR43297:SF2">
    <property type="entry name" value="DIPEPTIDE TRANSPORT ATP-BINDING PROTEIN DPPD"/>
    <property type="match status" value="1"/>
</dbReference>
<dbReference type="InterPro" id="IPR017871">
    <property type="entry name" value="ABC_transporter-like_CS"/>
</dbReference>
<evidence type="ECO:0000256" key="2">
    <source>
        <dbReference type="ARBA" id="ARBA00005417"/>
    </source>
</evidence>
<dbReference type="PANTHER" id="PTHR43297">
    <property type="entry name" value="OLIGOPEPTIDE TRANSPORT ATP-BINDING PROTEIN APPD"/>
    <property type="match status" value="1"/>
</dbReference>
<name>A0A7Y9ZLT7_9ACTN</name>
<dbReference type="InterPro" id="IPR003439">
    <property type="entry name" value="ABC_transporter-like_ATP-bd"/>
</dbReference>
<evidence type="ECO:0000256" key="6">
    <source>
        <dbReference type="ARBA" id="ARBA00022840"/>
    </source>
</evidence>
<evidence type="ECO:0000313" key="10">
    <source>
        <dbReference type="Proteomes" id="UP000562045"/>
    </source>
</evidence>
<dbReference type="NCBIfam" id="TIGR01727">
    <property type="entry name" value="oligo_HPY"/>
    <property type="match status" value="1"/>
</dbReference>
<comment type="subcellular location">
    <subcellularLocation>
        <location evidence="1">Cell membrane</location>
        <topology evidence="1">Peripheral membrane protein</topology>
    </subcellularLocation>
</comment>
<dbReference type="PROSITE" id="PS00211">
    <property type="entry name" value="ABC_TRANSPORTER_1"/>
    <property type="match status" value="1"/>
</dbReference>
<evidence type="ECO:0000256" key="1">
    <source>
        <dbReference type="ARBA" id="ARBA00004202"/>
    </source>
</evidence>
<dbReference type="GO" id="GO:0016887">
    <property type="term" value="F:ATP hydrolysis activity"/>
    <property type="evidence" value="ECO:0007669"/>
    <property type="project" value="InterPro"/>
</dbReference>
<dbReference type="EMBL" id="JACBZM010000001">
    <property type="protein sequence ID" value="NYI45866.1"/>
    <property type="molecule type" value="Genomic_DNA"/>
</dbReference>
<keyword evidence="7" id="KW-0472">Membrane</keyword>
<keyword evidence="3" id="KW-0813">Transport</keyword>
<evidence type="ECO:0000256" key="4">
    <source>
        <dbReference type="ARBA" id="ARBA00022475"/>
    </source>
</evidence>
<dbReference type="RefSeq" id="WP_179649589.1">
    <property type="nucleotide sequence ID" value="NZ_JACBZM010000001.1"/>
</dbReference>
<evidence type="ECO:0000256" key="7">
    <source>
        <dbReference type="ARBA" id="ARBA00023136"/>
    </source>
</evidence>
<gene>
    <name evidence="9" type="ORF">BJ993_002946</name>
</gene>
<reference evidence="9 10" key="1">
    <citation type="submission" date="2020-07" db="EMBL/GenBank/DDBJ databases">
        <title>Sequencing the genomes of 1000 actinobacteria strains.</title>
        <authorList>
            <person name="Klenk H.-P."/>
        </authorList>
    </citation>
    <scope>NUCLEOTIDE SEQUENCE [LARGE SCALE GENOMIC DNA]</scope>
    <source>
        <strain evidence="9 10">DSM 15131</strain>
    </source>
</reference>
<comment type="caution">
    <text evidence="9">The sequence shown here is derived from an EMBL/GenBank/DDBJ whole genome shotgun (WGS) entry which is preliminary data.</text>
</comment>
<dbReference type="AlphaFoldDB" id="A0A7Y9ZLT7"/>
<dbReference type="Pfam" id="PF08352">
    <property type="entry name" value="oligo_HPY"/>
    <property type="match status" value="1"/>
</dbReference>
<dbReference type="PROSITE" id="PS50893">
    <property type="entry name" value="ABC_TRANSPORTER_2"/>
    <property type="match status" value="1"/>
</dbReference>
<dbReference type="CDD" id="cd03257">
    <property type="entry name" value="ABC_NikE_OppD_transporters"/>
    <property type="match status" value="1"/>
</dbReference>
<dbReference type="InterPro" id="IPR050388">
    <property type="entry name" value="ABC_Ni/Peptide_Import"/>
</dbReference>
<keyword evidence="4" id="KW-1003">Cell membrane</keyword>
<dbReference type="SMART" id="SM00382">
    <property type="entry name" value="AAA"/>
    <property type="match status" value="1"/>
</dbReference>
<dbReference type="FunFam" id="3.40.50.300:FF:000016">
    <property type="entry name" value="Oligopeptide ABC transporter ATP-binding component"/>
    <property type="match status" value="1"/>
</dbReference>
<dbReference type="SUPFAM" id="SSF52540">
    <property type="entry name" value="P-loop containing nucleoside triphosphate hydrolases"/>
    <property type="match status" value="1"/>
</dbReference>
<evidence type="ECO:0000313" key="9">
    <source>
        <dbReference type="EMBL" id="NYI45866.1"/>
    </source>
</evidence>
<evidence type="ECO:0000256" key="3">
    <source>
        <dbReference type="ARBA" id="ARBA00022448"/>
    </source>
</evidence>
<sequence length="337" mass="35955">MTTPTALLEVEDLRTTFHTPRGDVRAVDGVSFALAAGETLGLVGESGSGKSVLGRTVMGLVASGGTTTVSGTVRLGGRSVHELRPSARRRLWGPEVAMVFQDPMTSLNPVKRVGTHLTETLRRHLRCSRAEATERAVDLLRQVGIPEPARRLRQYPHELSGGMRQRVVIATALACDPRLLIADEPTTALDVTVQKQILDLLGSLVAERGMAMLLVSHDLGAVAGRTDRVQVMYAGRTVESGPTRPVFAAPAHPYTDALLASIPRLGNAPHTVLRTIEGNPPDMTRPPAGCRFAPRCGFATDTCRDALPVAAVVPGGREVACHHPLRTAVLEGAEHGR</sequence>
<dbReference type="Pfam" id="PF00005">
    <property type="entry name" value="ABC_tran"/>
    <property type="match status" value="1"/>
</dbReference>
<dbReference type="GO" id="GO:0015833">
    <property type="term" value="P:peptide transport"/>
    <property type="evidence" value="ECO:0007669"/>
    <property type="project" value="InterPro"/>
</dbReference>
<evidence type="ECO:0000259" key="8">
    <source>
        <dbReference type="PROSITE" id="PS50893"/>
    </source>
</evidence>